<proteinExistence type="predicted"/>
<dbReference type="HOGENOM" id="CLU_971936_0_0_4"/>
<dbReference type="RefSeq" id="WP_024006913.1">
    <property type="nucleotide sequence ID" value="NZ_KI650982.1"/>
</dbReference>
<gene>
    <name evidence="2" type="ORF">W822_19930</name>
</gene>
<keyword evidence="1" id="KW-0472">Membrane</keyword>
<protein>
    <recommendedName>
        <fullName evidence="4">Phage abortive infection protein</fullName>
    </recommendedName>
</protein>
<comment type="caution">
    <text evidence="2">The sequence shown here is derived from an EMBL/GenBank/DDBJ whole genome shotgun (WGS) entry which is preliminary data.</text>
</comment>
<dbReference type="OrthoDB" id="6422829at2"/>
<reference evidence="2 3" key="1">
    <citation type="journal article" date="2014" name="Genome Announc.">
        <title>Draft Genome Sequence of Advenella kashmirensis Strain W13003, a Polycyclic Aromatic Hydrocarbon-Degrading Bacterium.</title>
        <authorList>
            <person name="Wang X."/>
            <person name="Jin D."/>
            <person name="Zhou L."/>
            <person name="Wu L."/>
            <person name="An W."/>
            <person name="Zhao L."/>
        </authorList>
    </citation>
    <scope>NUCLEOTIDE SEQUENCE [LARGE SCALE GENOMIC DNA]</scope>
    <source>
        <strain evidence="2 3">W13003</strain>
    </source>
</reference>
<keyword evidence="3" id="KW-1185">Reference proteome</keyword>
<name>V8QPJ9_9BURK</name>
<dbReference type="EMBL" id="AYXT01000013">
    <property type="protein sequence ID" value="ETF00924.1"/>
    <property type="molecule type" value="Genomic_DNA"/>
</dbReference>
<organism evidence="2 3">
    <name type="scientific">Advenella kashmirensis W13003</name>
    <dbReference type="NCBI Taxonomy" id="1424334"/>
    <lineage>
        <taxon>Bacteria</taxon>
        <taxon>Pseudomonadati</taxon>
        <taxon>Pseudomonadota</taxon>
        <taxon>Betaproteobacteria</taxon>
        <taxon>Burkholderiales</taxon>
        <taxon>Alcaligenaceae</taxon>
    </lineage>
</organism>
<dbReference type="PATRIC" id="fig|1424334.3.peg.4001"/>
<sequence>MKKIKSILFNFGLLNLMWSGVAVTIATIAFFFYIFRTMPLEKDVTKWGAFGDYISGTAGTWISFITLIMVWITFLSQKRELEEQKNLNARQTIVMERQAFEQTFFSWIGHIKNIHRDSDINALFSDFRTQASESFENLVGYARNHRQDVNYKNQFSTNIASYISGIQDFYKRGQRLGNHRKSWLEQNIQNLETLVAFVDRADKYPATLEEKSIYFNILKAQYTNYERYVLGLEIMEVNNDILFTLTKFRFFDSEERHFIPKLIERRLRGKLTDEFIKEEINLRLGQ</sequence>
<feature type="transmembrane region" description="Helical" evidence="1">
    <location>
        <begin position="53"/>
        <end position="75"/>
    </location>
</feature>
<evidence type="ECO:0008006" key="4">
    <source>
        <dbReference type="Google" id="ProtNLM"/>
    </source>
</evidence>
<keyword evidence="1" id="KW-1133">Transmembrane helix</keyword>
<accession>V8QPJ9</accession>
<evidence type="ECO:0000313" key="2">
    <source>
        <dbReference type="EMBL" id="ETF00924.1"/>
    </source>
</evidence>
<evidence type="ECO:0000256" key="1">
    <source>
        <dbReference type="SAM" id="Phobius"/>
    </source>
</evidence>
<dbReference type="Proteomes" id="UP000018733">
    <property type="component" value="Unassembled WGS sequence"/>
</dbReference>
<evidence type="ECO:0000313" key="3">
    <source>
        <dbReference type="Proteomes" id="UP000018733"/>
    </source>
</evidence>
<keyword evidence="1" id="KW-0812">Transmembrane</keyword>
<dbReference type="STRING" id="1424334.W822_19930"/>
<dbReference type="eggNOG" id="ENOG5032DS7">
    <property type="taxonomic scope" value="Bacteria"/>
</dbReference>
<feature type="transmembrane region" description="Helical" evidence="1">
    <location>
        <begin position="7"/>
        <end position="33"/>
    </location>
</feature>
<dbReference type="AlphaFoldDB" id="V8QPJ9"/>